<evidence type="ECO:0000256" key="2">
    <source>
        <dbReference type="ARBA" id="ARBA00022475"/>
    </source>
</evidence>
<dbReference type="InterPro" id="IPR032816">
    <property type="entry name" value="VTT_dom"/>
</dbReference>
<keyword evidence="2" id="KW-1003">Cell membrane</keyword>
<accession>A0AAW1S8T3</accession>
<dbReference type="PANTHER" id="PTHR30353:SF0">
    <property type="entry name" value="TRANSMEMBRANE PROTEIN"/>
    <property type="match status" value="1"/>
</dbReference>
<dbReference type="GO" id="GO:0005886">
    <property type="term" value="C:plasma membrane"/>
    <property type="evidence" value="ECO:0007669"/>
    <property type="project" value="UniProtKB-SubCell"/>
</dbReference>
<keyword evidence="3 6" id="KW-0812">Transmembrane</keyword>
<sequence>MSARASFDLQTLAAQFQGGASGVAALLETAPPQYYFLYLIAAGFGVPCSEDALVVWVGSRLWLGHYGGGWHAATVLATVYLGVVLSDWITYGMGTLLHRGFFSRFKDSLAREGSGTQRAIAAVQKHGRSVGVLQRFSVGFRGPLCIASGLSGVPFAQFAGGAAIGALGTMPLQLGAGWLMRNTPTPPGVYLAVLALAAGPQIVGNYAATAFALLAGWRSQRVQAAARPQN</sequence>
<keyword evidence="9" id="KW-1185">Reference proteome</keyword>
<dbReference type="AlphaFoldDB" id="A0AAW1S8T3"/>
<comment type="subcellular location">
    <subcellularLocation>
        <location evidence="1">Cell membrane</location>
        <topology evidence="1">Multi-pass membrane protein</topology>
    </subcellularLocation>
</comment>
<evidence type="ECO:0000256" key="6">
    <source>
        <dbReference type="SAM" id="Phobius"/>
    </source>
</evidence>
<dbReference type="Proteomes" id="UP001445335">
    <property type="component" value="Unassembled WGS sequence"/>
</dbReference>
<reference evidence="8 9" key="1">
    <citation type="journal article" date="2024" name="Nat. Commun.">
        <title>Phylogenomics reveals the evolutionary origins of lichenization in chlorophyte algae.</title>
        <authorList>
            <person name="Puginier C."/>
            <person name="Libourel C."/>
            <person name="Otte J."/>
            <person name="Skaloud P."/>
            <person name="Haon M."/>
            <person name="Grisel S."/>
            <person name="Petersen M."/>
            <person name="Berrin J.G."/>
            <person name="Delaux P.M."/>
            <person name="Dal Grande F."/>
            <person name="Keller J."/>
        </authorList>
    </citation>
    <scope>NUCLEOTIDE SEQUENCE [LARGE SCALE GENOMIC DNA]</scope>
    <source>
        <strain evidence="8 9">SAG 245.80</strain>
    </source>
</reference>
<feature type="domain" description="VTT" evidence="7">
    <location>
        <begin position="70"/>
        <end position="177"/>
    </location>
</feature>
<evidence type="ECO:0000313" key="9">
    <source>
        <dbReference type="Proteomes" id="UP001445335"/>
    </source>
</evidence>
<evidence type="ECO:0000256" key="1">
    <source>
        <dbReference type="ARBA" id="ARBA00004651"/>
    </source>
</evidence>
<name>A0AAW1S8T3_9CHLO</name>
<evidence type="ECO:0000256" key="3">
    <source>
        <dbReference type="ARBA" id="ARBA00022692"/>
    </source>
</evidence>
<dbReference type="EMBL" id="JALJOU010000007">
    <property type="protein sequence ID" value="KAK9842500.1"/>
    <property type="molecule type" value="Genomic_DNA"/>
</dbReference>
<evidence type="ECO:0000313" key="8">
    <source>
        <dbReference type="EMBL" id="KAK9842500.1"/>
    </source>
</evidence>
<proteinExistence type="predicted"/>
<protein>
    <recommendedName>
        <fullName evidence="7">VTT domain-containing protein</fullName>
    </recommendedName>
</protein>
<keyword evidence="4 6" id="KW-1133">Transmembrane helix</keyword>
<feature type="transmembrane region" description="Helical" evidence="6">
    <location>
        <begin position="69"/>
        <end position="89"/>
    </location>
</feature>
<evidence type="ECO:0000256" key="4">
    <source>
        <dbReference type="ARBA" id="ARBA00022989"/>
    </source>
</evidence>
<dbReference type="PANTHER" id="PTHR30353">
    <property type="entry name" value="INNER MEMBRANE PROTEIN DEDA-RELATED"/>
    <property type="match status" value="1"/>
</dbReference>
<evidence type="ECO:0000256" key="5">
    <source>
        <dbReference type="ARBA" id="ARBA00023136"/>
    </source>
</evidence>
<evidence type="ECO:0000259" key="7">
    <source>
        <dbReference type="Pfam" id="PF09335"/>
    </source>
</evidence>
<gene>
    <name evidence="8" type="ORF">WJX81_003116</name>
</gene>
<feature type="transmembrane region" description="Helical" evidence="6">
    <location>
        <begin position="188"/>
        <end position="217"/>
    </location>
</feature>
<keyword evidence="5 6" id="KW-0472">Membrane</keyword>
<feature type="transmembrane region" description="Helical" evidence="6">
    <location>
        <begin position="35"/>
        <end position="57"/>
    </location>
</feature>
<comment type="caution">
    <text evidence="8">The sequence shown here is derived from an EMBL/GenBank/DDBJ whole genome shotgun (WGS) entry which is preliminary data.</text>
</comment>
<dbReference type="InterPro" id="IPR032818">
    <property type="entry name" value="DedA-like"/>
</dbReference>
<dbReference type="Pfam" id="PF09335">
    <property type="entry name" value="VTT_dom"/>
    <property type="match status" value="1"/>
</dbReference>
<organism evidence="8 9">
    <name type="scientific">Elliptochloris bilobata</name>
    <dbReference type="NCBI Taxonomy" id="381761"/>
    <lineage>
        <taxon>Eukaryota</taxon>
        <taxon>Viridiplantae</taxon>
        <taxon>Chlorophyta</taxon>
        <taxon>core chlorophytes</taxon>
        <taxon>Trebouxiophyceae</taxon>
        <taxon>Trebouxiophyceae incertae sedis</taxon>
        <taxon>Elliptochloris clade</taxon>
        <taxon>Elliptochloris</taxon>
    </lineage>
</organism>